<dbReference type="SFLD" id="SFLDG01082">
    <property type="entry name" value="B12-binding_domain_containing"/>
    <property type="match status" value="1"/>
</dbReference>
<dbReference type="GO" id="GO:0003824">
    <property type="term" value="F:catalytic activity"/>
    <property type="evidence" value="ECO:0007669"/>
    <property type="project" value="InterPro"/>
</dbReference>
<dbReference type="InterPro" id="IPR058240">
    <property type="entry name" value="rSAM_sf"/>
</dbReference>
<dbReference type="InterPro" id="IPR036724">
    <property type="entry name" value="Cobalamin-bd_sf"/>
</dbReference>
<dbReference type="SUPFAM" id="SSF102114">
    <property type="entry name" value="Radical SAM enzymes"/>
    <property type="match status" value="1"/>
</dbReference>
<dbReference type="CDD" id="cd01335">
    <property type="entry name" value="Radical_SAM"/>
    <property type="match status" value="1"/>
</dbReference>
<accession>A0A2U3QFZ2</accession>
<gene>
    <name evidence="10" type="ORF">NBG4_200016</name>
</gene>
<dbReference type="GO" id="GO:0051539">
    <property type="term" value="F:4 iron, 4 sulfur cluster binding"/>
    <property type="evidence" value="ECO:0007669"/>
    <property type="project" value="UniProtKB-KW"/>
</dbReference>
<feature type="domain" description="B12-binding" evidence="8">
    <location>
        <begin position="12"/>
        <end position="149"/>
    </location>
</feature>
<dbReference type="SFLD" id="SFLDG01123">
    <property type="entry name" value="methyltransferase_(Class_B)"/>
    <property type="match status" value="1"/>
</dbReference>
<dbReference type="InterPro" id="IPR006638">
    <property type="entry name" value="Elp3/MiaA/NifB-like_rSAM"/>
</dbReference>
<keyword evidence="4" id="KW-0949">S-adenosyl-L-methionine</keyword>
<evidence type="ECO:0000256" key="4">
    <source>
        <dbReference type="ARBA" id="ARBA00022691"/>
    </source>
</evidence>
<feature type="domain" description="Radical SAM core" evidence="9">
    <location>
        <begin position="198"/>
        <end position="426"/>
    </location>
</feature>
<dbReference type="SUPFAM" id="SSF52242">
    <property type="entry name" value="Cobalamin (vitamin B12)-binding domain"/>
    <property type="match status" value="1"/>
</dbReference>
<dbReference type="GO" id="GO:0031419">
    <property type="term" value="F:cobalamin binding"/>
    <property type="evidence" value="ECO:0007669"/>
    <property type="project" value="InterPro"/>
</dbReference>
<evidence type="ECO:0000256" key="3">
    <source>
        <dbReference type="ARBA" id="ARBA00022679"/>
    </source>
</evidence>
<dbReference type="Gene3D" id="3.40.50.280">
    <property type="entry name" value="Cobalamin-binding domain"/>
    <property type="match status" value="1"/>
</dbReference>
<reference evidence="11" key="1">
    <citation type="submission" date="2018-03" db="EMBL/GenBank/DDBJ databases">
        <authorList>
            <person name="Zecchin S."/>
        </authorList>
    </citation>
    <scope>NUCLEOTIDE SEQUENCE [LARGE SCALE GENOMIC DNA]</scope>
</reference>
<evidence type="ECO:0000256" key="5">
    <source>
        <dbReference type="ARBA" id="ARBA00022723"/>
    </source>
</evidence>
<dbReference type="InterPro" id="IPR006158">
    <property type="entry name" value="Cobalamin-bd"/>
</dbReference>
<sequence>MRCALVIPSWVPEDIFSSKTASSQINYWQPLGTLYVAAVLQRAGHEVKFLNGAFMDHEELMRQTREFGPSFIGIYSTTFGWQKAKKTAAELRAICGKNTFICAGGPYPIAVQEKCLEDSGDLFDAIVTGEGEYTCLEMIERLSDGNGLEGVQGVVFRAEGSIVKSPPRPLITDLDALPFPARELLGDARLYIPPPATYRRKPVAVLMTSRGCNRRCIYCFQIDKDRKLGVRFRGVENVLAEIEHCLKSGYREIKFIDDTLAADYDRAMTLAREIRVRKLDFTWFASACVNQVDKPLLQAFKDAGCWAILFGAESGVQKNLNTIRKGTTPGQIRKAVKAAQEVGLRVSTPFMFGIPGETFEEGLQTIEFALDLNPDIANFHAITPFPGTYLYDNLEKYGSISEELTDYTYQGAAFIPHTMTREEILRLRQIAFKKFYSRPSFIAKRLLELRTPHDFAVALKSLRSLFWLWTKSDIFKKGKKGHSLTDPSASVKP</sequence>
<evidence type="ECO:0000256" key="1">
    <source>
        <dbReference type="ARBA" id="ARBA00001966"/>
    </source>
</evidence>
<evidence type="ECO:0000256" key="2">
    <source>
        <dbReference type="ARBA" id="ARBA00022603"/>
    </source>
</evidence>
<evidence type="ECO:0000259" key="8">
    <source>
        <dbReference type="PROSITE" id="PS51332"/>
    </source>
</evidence>
<dbReference type="PANTHER" id="PTHR43409">
    <property type="entry name" value="ANAEROBIC MAGNESIUM-PROTOPORPHYRIN IX MONOMETHYL ESTER CYCLASE-RELATED"/>
    <property type="match status" value="1"/>
</dbReference>
<comment type="cofactor">
    <cofactor evidence="1">
        <name>[4Fe-4S] cluster</name>
        <dbReference type="ChEBI" id="CHEBI:49883"/>
    </cofactor>
</comment>
<keyword evidence="5" id="KW-0479">Metal-binding</keyword>
<dbReference type="SMART" id="SM00729">
    <property type="entry name" value="Elp3"/>
    <property type="match status" value="1"/>
</dbReference>
<evidence type="ECO:0000313" key="11">
    <source>
        <dbReference type="Proteomes" id="UP000245125"/>
    </source>
</evidence>
<dbReference type="Proteomes" id="UP000245125">
    <property type="component" value="Unassembled WGS sequence"/>
</dbReference>
<dbReference type="CDD" id="cd02068">
    <property type="entry name" value="radical_SAM_B12_BD"/>
    <property type="match status" value="1"/>
</dbReference>
<dbReference type="OrthoDB" id="9801424at2"/>
<dbReference type="PROSITE" id="PS51332">
    <property type="entry name" value="B12_BINDING"/>
    <property type="match status" value="1"/>
</dbReference>
<keyword evidence="2" id="KW-0489">Methyltransferase</keyword>
<keyword evidence="7" id="KW-0411">Iron-sulfur</keyword>
<protein>
    <submittedName>
        <fullName evidence="10">Radical SAM domain protein</fullName>
    </submittedName>
</protein>
<name>A0A2U3QFZ2_9BACT</name>
<proteinExistence type="predicted"/>
<dbReference type="InterPro" id="IPR051198">
    <property type="entry name" value="BchE-like"/>
</dbReference>
<keyword evidence="3" id="KW-0808">Transferase</keyword>
<evidence type="ECO:0000256" key="7">
    <source>
        <dbReference type="ARBA" id="ARBA00023014"/>
    </source>
</evidence>
<dbReference type="AlphaFoldDB" id="A0A2U3QFZ2"/>
<evidence type="ECO:0000256" key="6">
    <source>
        <dbReference type="ARBA" id="ARBA00023004"/>
    </source>
</evidence>
<dbReference type="PANTHER" id="PTHR43409:SF7">
    <property type="entry name" value="BLL1977 PROTEIN"/>
    <property type="match status" value="1"/>
</dbReference>
<dbReference type="InterPro" id="IPR007197">
    <property type="entry name" value="rSAM"/>
</dbReference>
<dbReference type="GO" id="GO:0046872">
    <property type="term" value="F:metal ion binding"/>
    <property type="evidence" value="ECO:0007669"/>
    <property type="project" value="UniProtKB-KW"/>
</dbReference>
<dbReference type="PROSITE" id="PS51918">
    <property type="entry name" value="RADICAL_SAM"/>
    <property type="match status" value="1"/>
</dbReference>
<dbReference type="Gene3D" id="3.80.30.20">
    <property type="entry name" value="tm_1862 like domain"/>
    <property type="match status" value="1"/>
</dbReference>
<dbReference type="InterPro" id="IPR034466">
    <property type="entry name" value="Methyltransferase_Class_B"/>
</dbReference>
<dbReference type="EMBL" id="OUUY01000065">
    <property type="protein sequence ID" value="SPQ00308.1"/>
    <property type="molecule type" value="Genomic_DNA"/>
</dbReference>
<dbReference type="Pfam" id="PF04055">
    <property type="entry name" value="Radical_SAM"/>
    <property type="match status" value="1"/>
</dbReference>
<keyword evidence="6" id="KW-0408">Iron</keyword>
<evidence type="ECO:0000313" key="10">
    <source>
        <dbReference type="EMBL" id="SPQ00308.1"/>
    </source>
</evidence>
<dbReference type="SFLD" id="SFLDS00029">
    <property type="entry name" value="Radical_SAM"/>
    <property type="match status" value="1"/>
</dbReference>
<dbReference type="InterPro" id="IPR023404">
    <property type="entry name" value="rSAM_horseshoe"/>
</dbReference>
<dbReference type="Pfam" id="PF02310">
    <property type="entry name" value="B12-binding"/>
    <property type="match status" value="1"/>
</dbReference>
<keyword evidence="11" id="KW-1185">Reference proteome</keyword>
<organism evidence="10 11">
    <name type="scientific">Candidatus Sulfobium mesophilum</name>
    <dbReference type="NCBI Taxonomy" id="2016548"/>
    <lineage>
        <taxon>Bacteria</taxon>
        <taxon>Pseudomonadati</taxon>
        <taxon>Nitrospirota</taxon>
        <taxon>Nitrospiria</taxon>
        <taxon>Nitrospirales</taxon>
        <taxon>Nitrospiraceae</taxon>
        <taxon>Candidatus Sulfobium</taxon>
    </lineage>
</organism>
<evidence type="ECO:0000259" key="9">
    <source>
        <dbReference type="PROSITE" id="PS51918"/>
    </source>
</evidence>